<dbReference type="OrthoDB" id="10510251at2759"/>
<keyword evidence="2" id="KW-0472">Membrane</keyword>
<protein>
    <recommendedName>
        <fullName evidence="5">RGS domain-containing protein</fullName>
    </recommendedName>
</protein>
<dbReference type="EMBL" id="KZ992531">
    <property type="protein sequence ID" value="RKP09216.1"/>
    <property type="molecule type" value="Genomic_DNA"/>
</dbReference>
<keyword evidence="4" id="KW-1185">Reference proteome</keyword>
<reference evidence="4" key="1">
    <citation type="journal article" date="2018" name="Nat. Microbiol.">
        <title>Leveraging single-cell genomics to expand the fungal tree of life.</title>
        <authorList>
            <person name="Ahrendt S.R."/>
            <person name="Quandt C.A."/>
            <person name="Ciobanu D."/>
            <person name="Clum A."/>
            <person name="Salamov A."/>
            <person name="Andreopoulos B."/>
            <person name="Cheng J.F."/>
            <person name="Woyke T."/>
            <person name="Pelin A."/>
            <person name="Henrissat B."/>
            <person name="Reynolds N.K."/>
            <person name="Benny G.L."/>
            <person name="Smith M.E."/>
            <person name="James T.Y."/>
            <person name="Grigoriev I.V."/>
        </authorList>
    </citation>
    <scope>NUCLEOTIDE SEQUENCE [LARGE SCALE GENOMIC DNA]</scope>
    <source>
        <strain evidence="4">RSA 1356</strain>
    </source>
</reference>
<dbReference type="AlphaFoldDB" id="A0A4P9XSW5"/>
<dbReference type="Proteomes" id="UP000271241">
    <property type="component" value="Unassembled WGS sequence"/>
</dbReference>
<feature type="region of interest" description="Disordered" evidence="1">
    <location>
        <begin position="299"/>
        <end position="318"/>
    </location>
</feature>
<organism evidence="3 4">
    <name type="scientific">Thamnocephalis sphaerospora</name>
    <dbReference type="NCBI Taxonomy" id="78915"/>
    <lineage>
        <taxon>Eukaryota</taxon>
        <taxon>Fungi</taxon>
        <taxon>Fungi incertae sedis</taxon>
        <taxon>Zoopagomycota</taxon>
        <taxon>Zoopagomycotina</taxon>
        <taxon>Zoopagomycetes</taxon>
        <taxon>Zoopagales</taxon>
        <taxon>Sigmoideomycetaceae</taxon>
        <taxon>Thamnocephalis</taxon>
    </lineage>
</organism>
<dbReference type="PANTHER" id="PTHR39466">
    <property type="entry name" value="RGS DOMAIN-CONTAINING PROTEIN"/>
    <property type="match status" value="1"/>
</dbReference>
<feature type="compositionally biased region" description="Low complexity" evidence="1">
    <location>
        <begin position="300"/>
        <end position="318"/>
    </location>
</feature>
<feature type="transmembrane region" description="Helical" evidence="2">
    <location>
        <begin position="20"/>
        <end position="39"/>
    </location>
</feature>
<evidence type="ECO:0000256" key="1">
    <source>
        <dbReference type="SAM" id="MobiDB-lite"/>
    </source>
</evidence>
<evidence type="ECO:0000313" key="4">
    <source>
        <dbReference type="Proteomes" id="UP000271241"/>
    </source>
</evidence>
<dbReference type="STRING" id="78915.A0A4P9XSW5"/>
<feature type="transmembrane region" description="Helical" evidence="2">
    <location>
        <begin position="249"/>
        <end position="267"/>
    </location>
</feature>
<keyword evidence="2" id="KW-1133">Transmembrane helix</keyword>
<name>A0A4P9XSW5_9FUNG</name>
<evidence type="ECO:0000256" key="2">
    <source>
        <dbReference type="SAM" id="Phobius"/>
    </source>
</evidence>
<gene>
    <name evidence="3" type="ORF">THASP1DRAFT_22915</name>
</gene>
<evidence type="ECO:0000313" key="3">
    <source>
        <dbReference type="EMBL" id="RKP09216.1"/>
    </source>
</evidence>
<proteinExistence type="predicted"/>
<accession>A0A4P9XSW5</accession>
<evidence type="ECO:0008006" key="5">
    <source>
        <dbReference type="Google" id="ProtNLM"/>
    </source>
</evidence>
<keyword evidence="2" id="KW-0812">Transmembrane</keyword>
<dbReference type="PANTHER" id="PTHR39466:SF1">
    <property type="entry name" value="RGS DOMAIN-CONTAINING PROTEIN"/>
    <property type="match status" value="1"/>
</dbReference>
<sequence>MQPRPLSRSSFSTQDSLDQLLAWMLHGTLYTAPLDFLIWHQRYALRFMALSPHVRSDAPTPYPGFTANLGEDVEAENGKSAETNRGNEDHVHSIDIRWPELGSLFGVVSLEAIDSGQPSLADYLHCEREELARIAEQLSTPQETTTISIDAAQTTPPPSPLVETGMRQPFRQECEEVWKHFIASTTAKMPLSDRHRQETRALLNRTTHPAVFSVVAHQCQREIINYILPRFIRGGARNIGSFSRWWRRLVGATTMLISLGAVFWMVFSVPDRWPRLMAAPIFWVGLAVFMQGNKVQLHASNSNSNGNDNSSSNGNVKS</sequence>